<dbReference type="AlphaFoldDB" id="A0AAE9AYK2"/>
<evidence type="ECO:0000259" key="4">
    <source>
        <dbReference type="PROSITE" id="PS01124"/>
    </source>
</evidence>
<sequence>MLVLRTDEPTHMMVKDHYEESLKVIDVERHPDGPLALSFLKTVVNEVKRANGELRASLESIVLTILGTLDNILDSEIPKRRALWQKSLLMQLKESIDRQLRVSDLRPATLAAEHHISTRQVHRVFSQTGETLMQYVKRRRLEGFASDLRDPELAHLKISEIASNWGMPDAAMLSKQFRVAYQMSPREYRKLHSLP</sequence>
<dbReference type="InterPro" id="IPR009057">
    <property type="entry name" value="Homeodomain-like_sf"/>
</dbReference>
<dbReference type="EMBL" id="SPAZ01000239">
    <property type="protein sequence ID" value="TQE26270.1"/>
    <property type="molecule type" value="Genomic_DNA"/>
</dbReference>
<protein>
    <submittedName>
        <fullName evidence="5">Helix-turn-helix domain-containing protein</fullName>
    </submittedName>
</protein>
<keyword evidence="3" id="KW-0804">Transcription</keyword>
<dbReference type="GO" id="GO:0003700">
    <property type="term" value="F:DNA-binding transcription factor activity"/>
    <property type="evidence" value="ECO:0007669"/>
    <property type="project" value="InterPro"/>
</dbReference>
<evidence type="ECO:0000256" key="1">
    <source>
        <dbReference type="ARBA" id="ARBA00023015"/>
    </source>
</evidence>
<evidence type="ECO:0000313" key="6">
    <source>
        <dbReference type="Proteomes" id="UP000318720"/>
    </source>
</evidence>
<reference evidence="5 6" key="1">
    <citation type="submission" date="2019-03" db="EMBL/GenBank/DDBJ databases">
        <title>Comparative genomic analyses of the sweetpotato soil rot pathogen, Streptomyces ipomoeae.</title>
        <authorList>
            <person name="Ruschel Soares N."/>
            <person name="Badger J.H."/>
            <person name="Huguet-Tapia J.C."/>
            <person name="Clark C.A."/>
            <person name="Pettis G.S."/>
        </authorList>
    </citation>
    <scope>NUCLEOTIDE SEQUENCE [LARGE SCALE GENOMIC DNA]</scope>
    <source>
        <strain evidence="5 6">88-35</strain>
    </source>
</reference>
<dbReference type="Pfam" id="PF12833">
    <property type="entry name" value="HTH_18"/>
    <property type="match status" value="1"/>
</dbReference>
<keyword evidence="1" id="KW-0805">Transcription regulation</keyword>
<dbReference type="GO" id="GO:0043565">
    <property type="term" value="F:sequence-specific DNA binding"/>
    <property type="evidence" value="ECO:0007669"/>
    <property type="project" value="InterPro"/>
</dbReference>
<comment type="caution">
    <text evidence="5">The sequence shown here is derived from an EMBL/GenBank/DDBJ whole genome shotgun (WGS) entry which is preliminary data.</text>
</comment>
<evidence type="ECO:0000313" key="5">
    <source>
        <dbReference type="EMBL" id="TQE26270.1"/>
    </source>
</evidence>
<dbReference type="Proteomes" id="UP000318720">
    <property type="component" value="Unassembled WGS sequence"/>
</dbReference>
<proteinExistence type="predicted"/>
<dbReference type="SMART" id="SM00342">
    <property type="entry name" value="HTH_ARAC"/>
    <property type="match status" value="1"/>
</dbReference>
<gene>
    <name evidence="5" type="ORF">Sipo8835_30010</name>
</gene>
<evidence type="ECO:0000256" key="3">
    <source>
        <dbReference type="ARBA" id="ARBA00023163"/>
    </source>
</evidence>
<dbReference type="InterPro" id="IPR018060">
    <property type="entry name" value="HTH_AraC"/>
</dbReference>
<name>A0AAE9AYK2_9ACTN</name>
<accession>A0AAE9AYK2</accession>
<dbReference type="PROSITE" id="PS01124">
    <property type="entry name" value="HTH_ARAC_FAMILY_2"/>
    <property type="match status" value="1"/>
</dbReference>
<feature type="domain" description="HTH araC/xylS-type" evidence="4">
    <location>
        <begin position="86"/>
        <end position="191"/>
    </location>
</feature>
<evidence type="ECO:0000256" key="2">
    <source>
        <dbReference type="ARBA" id="ARBA00023125"/>
    </source>
</evidence>
<dbReference type="PANTHER" id="PTHR43280">
    <property type="entry name" value="ARAC-FAMILY TRANSCRIPTIONAL REGULATOR"/>
    <property type="match status" value="1"/>
</dbReference>
<dbReference type="SUPFAM" id="SSF46689">
    <property type="entry name" value="Homeodomain-like"/>
    <property type="match status" value="1"/>
</dbReference>
<dbReference type="Gene3D" id="1.10.10.60">
    <property type="entry name" value="Homeodomain-like"/>
    <property type="match status" value="1"/>
</dbReference>
<dbReference type="PANTHER" id="PTHR43280:SF31">
    <property type="entry name" value="TRANSCRIPTIONAL REGULATORY PROTEIN"/>
    <property type="match status" value="1"/>
</dbReference>
<organism evidence="5 6">
    <name type="scientific">Streptomyces ipomoeae</name>
    <dbReference type="NCBI Taxonomy" id="103232"/>
    <lineage>
        <taxon>Bacteria</taxon>
        <taxon>Bacillati</taxon>
        <taxon>Actinomycetota</taxon>
        <taxon>Actinomycetes</taxon>
        <taxon>Kitasatosporales</taxon>
        <taxon>Streptomycetaceae</taxon>
        <taxon>Streptomyces</taxon>
    </lineage>
</organism>
<keyword evidence="2" id="KW-0238">DNA-binding</keyword>